<reference evidence="2 3" key="1">
    <citation type="submission" date="2020-04" db="EMBL/GenBank/DDBJ databases">
        <title>Molecular characterization of pseudomonads from Agaricus bisporus reveal novel blotch 2 pathogens in Western Europe.</title>
        <authorList>
            <person name="Taparia T."/>
            <person name="Krijger M."/>
            <person name="Haynes E."/>
            <person name="Elpinstone J.G."/>
            <person name="Noble R."/>
            <person name="Van Der Wolf J."/>
        </authorList>
    </citation>
    <scope>NUCLEOTIDE SEQUENCE [LARGE SCALE GENOMIC DNA]</scope>
    <source>
        <strain evidence="2 3">B7002</strain>
    </source>
</reference>
<feature type="signal peptide" evidence="1">
    <location>
        <begin position="1"/>
        <end position="35"/>
    </location>
</feature>
<comment type="caution">
    <text evidence="2">The sequence shown here is derived from an EMBL/GenBank/DDBJ whole genome shotgun (WGS) entry which is preliminary data.</text>
</comment>
<evidence type="ECO:0008006" key="4">
    <source>
        <dbReference type="Google" id="ProtNLM"/>
    </source>
</evidence>
<protein>
    <recommendedName>
        <fullName evidence="4">DUF1120 domain-containing protein</fullName>
    </recommendedName>
</protein>
<evidence type="ECO:0000313" key="2">
    <source>
        <dbReference type="EMBL" id="NVZ55844.1"/>
    </source>
</evidence>
<organism evidence="2 3">
    <name type="scientific">Pseudomonas edaphica</name>
    <dbReference type="NCBI Taxonomy" id="2006980"/>
    <lineage>
        <taxon>Bacteria</taxon>
        <taxon>Pseudomonadati</taxon>
        <taxon>Pseudomonadota</taxon>
        <taxon>Gammaproteobacteria</taxon>
        <taxon>Pseudomonadales</taxon>
        <taxon>Pseudomonadaceae</taxon>
        <taxon>Pseudomonas</taxon>
    </lineage>
</organism>
<name>A0A7Y7RP78_9PSED</name>
<dbReference type="Proteomes" id="UP000560470">
    <property type="component" value="Unassembled WGS sequence"/>
</dbReference>
<sequence>MNALKSLSHLYTHAKLSVLALITLLGLAISNPAQAEQQCQLQLSESALDLGRFNRDQPVPVKGSNLLSLGKRTLNLSATCGANSIMALAFKGQQDHEQGYRFANNGVFVVKVIDAQLDGKPVRLRPLDPTEATASELFVQSGQALSPYVGASPAIGEYLTVQVEIEARIDRAGTRVRADEEWEGSGQFEVRMVNP</sequence>
<proteinExistence type="predicted"/>
<dbReference type="EMBL" id="JACAOZ010000006">
    <property type="protein sequence ID" value="NVZ55844.1"/>
    <property type="molecule type" value="Genomic_DNA"/>
</dbReference>
<evidence type="ECO:0000256" key="1">
    <source>
        <dbReference type="SAM" id="SignalP"/>
    </source>
</evidence>
<keyword evidence="1" id="KW-0732">Signal</keyword>
<gene>
    <name evidence="2" type="ORF">HX797_06160</name>
</gene>
<dbReference type="AlphaFoldDB" id="A0A7Y7RP78"/>
<evidence type="ECO:0000313" key="3">
    <source>
        <dbReference type="Proteomes" id="UP000560470"/>
    </source>
</evidence>
<accession>A0A7Y7RP78</accession>
<feature type="chain" id="PRO_5030832669" description="DUF1120 domain-containing protein" evidence="1">
    <location>
        <begin position="36"/>
        <end position="195"/>
    </location>
</feature>
<dbReference type="RefSeq" id="WP_161905766.1">
    <property type="nucleotide sequence ID" value="NZ_JACAOZ010000006.1"/>
</dbReference>